<evidence type="ECO:0000313" key="2">
    <source>
        <dbReference type="EMBL" id="OQN98823.1"/>
    </source>
</evidence>
<name>A0A1V8SIA6_9PEZI</name>
<feature type="compositionally biased region" description="Low complexity" evidence="1">
    <location>
        <begin position="34"/>
        <end position="49"/>
    </location>
</feature>
<dbReference type="AlphaFoldDB" id="A0A1V8SIA6"/>
<comment type="caution">
    <text evidence="2">The sequence shown here is derived from an EMBL/GenBank/DDBJ whole genome shotgun (WGS) entry which is preliminary data.</text>
</comment>
<dbReference type="InParanoid" id="A0A1V8SIA6"/>
<feature type="compositionally biased region" description="Acidic residues" evidence="1">
    <location>
        <begin position="143"/>
        <end position="165"/>
    </location>
</feature>
<feature type="region of interest" description="Disordered" evidence="1">
    <location>
        <begin position="210"/>
        <end position="273"/>
    </location>
</feature>
<evidence type="ECO:0000313" key="3">
    <source>
        <dbReference type="Proteomes" id="UP000192596"/>
    </source>
</evidence>
<protein>
    <submittedName>
        <fullName evidence="2">Uncharacterized protein</fullName>
    </submittedName>
</protein>
<gene>
    <name evidence="2" type="ORF">B0A48_15169</name>
</gene>
<proteinExistence type="predicted"/>
<sequence length="273" mass="29981">MPENHRRREKSPRRRTGANGATPPPTAGHPVPTAPQVLPQAALSAAPSSGTVDARMSEHTSSRRDLPCDDDFAVTQYSSATARAAYGARPRRASHILQADPAEPGAAGTPPRYPQRTLENSYPQSLEQYYTGPQRRDAADAQSDNESDTESESGSDDDEEEDILAEIDSPVYGRFSGVQAAYYSPLAREASGTTYYRAQAQMFHVAPSQPVMAPQPQEPEAHYTWAPRATPAQRSPQLVARRARPDLESQTPRSMRRPSDPDPPRYGYPPRRS</sequence>
<dbReference type="EMBL" id="NAJO01000043">
    <property type="protein sequence ID" value="OQN98823.1"/>
    <property type="molecule type" value="Genomic_DNA"/>
</dbReference>
<feature type="compositionally biased region" description="Basic residues" evidence="1">
    <location>
        <begin position="7"/>
        <end position="16"/>
    </location>
</feature>
<keyword evidence="3" id="KW-1185">Reference proteome</keyword>
<organism evidence="2 3">
    <name type="scientific">Cryoendolithus antarcticus</name>
    <dbReference type="NCBI Taxonomy" id="1507870"/>
    <lineage>
        <taxon>Eukaryota</taxon>
        <taxon>Fungi</taxon>
        <taxon>Dikarya</taxon>
        <taxon>Ascomycota</taxon>
        <taxon>Pezizomycotina</taxon>
        <taxon>Dothideomycetes</taxon>
        <taxon>Dothideomycetidae</taxon>
        <taxon>Cladosporiales</taxon>
        <taxon>Cladosporiaceae</taxon>
        <taxon>Cryoendolithus</taxon>
    </lineage>
</organism>
<feature type="region of interest" description="Disordered" evidence="1">
    <location>
        <begin position="1"/>
        <end position="170"/>
    </location>
</feature>
<reference evidence="3" key="1">
    <citation type="submission" date="2017-03" db="EMBL/GenBank/DDBJ databases">
        <title>Genomes of endolithic fungi from Antarctica.</title>
        <authorList>
            <person name="Coleine C."/>
            <person name="Masonjones S."/>
            <person name="Stajich J.E."/>
        </authorList>
    </citation>
    <scope>NUCLEOTIDE SEQUENCE [LARGE SCALE GENOMIC DNA]</scope>
    <source>
        <strain evidence="3">CCFEE 5527</strain>
    </source>
</reference>
<dbReference type="Proteomes" id="UP000192596">
    <property type="component" value="Unassembled WGS sequence"/>
</dbReference>
<feature type="compositionally biased region" description="Polar residues" evidence="1">
    <location>
        <begin position="117"/>
        <end position="128"/>
    </location>
</feature>
<feature type="compositionally biased region" description="Basic and acidic residues" evidence="1">
    <location>
        <begin position="55"/>
        <end position="67"/>
    </location>
</feature>
<accession>A0A1V8SIA6</accession>
<evidence type="ECO:0000256" key="1">
    <source>
        <dbReference type="SAM" id="MobiDB-lite"/>
    </source>
</evidence>